<dbReference type="HOGENOM" id="CLU_3330921_0_0_10"/>
<evidence type="ECO:0000313" key="2">
    <source>
        <dbReference type="Proteomes" id="UP000006051"/>
    </source>
</evidence>
<organism evidence="1 2">
    <name type="scientific">Ornithobacterium rhinotracheale (strain ATCC 51463 / DSM 15997 / CCUG 23171 / CIP 104009 / LMG 9086)</name>
    <dbReference type="NCBI Taxonomy" id="867902"/>
    <lineage>
        <taxon>Bacteria</taxon>
        <taxon>Pseudomonadati</taxon>
        <taxon>Bacteroidota</taxon>
        <taxon>Flavobacteriia</taxon>
        <taxon>Flavobacteriales</taxon>
        <taxon>Weeksellaceae</taxon>
        <taxon>Ornithobacterium</taxon>
    </lineage>
</organism>
<evidence type="ECO:0000313" key="1">
    <source>
        <dbReference type="EMBL" id="AFL96256.1"/>
    </source>
</evidence>
<dbReference type="AlphaFoldDB" id="I3ZX22"/>
<keyword evidence="2" id="KW-1185">Reference proteome</keyword>
<sequence>MKILYFTFNQVFAIIIFLFKKSYLEVFSKKYAENGIFI</sequence>
<reference evidence="1 2" key="1">
    <citation type="submission" date="2012-06" db="EMBL/GenBank/DDBJ databases">
        <title>The complete genome of Ornithobacterium rhinotracheale DSM 15997.</title>
        <authorList>
            <consortium name="US DOE Joint Genome Institute (JGI-PGF)"/>
            <person name="Lucas S."/>
            <person name="Copeland A."/>
            <person name="Lapidus A."/>
            <person name="Goodwin L."/>
            <person name="Pitluck S."/>
            <person name="Peters L."/>
            <person name="Mikhailova N."/>
            <person name="Teshima H."/>
            <person name="Kyrpides N."/>
            <person name="Mavromatis K."/>
            <person name="Pagani I."/>
            <person name="Ivanova N."/>
            <person name="Ovchinnikova G."/>
            <person name="Zeytun A."/>
            <person name="Detter J.C."/>
            <person name="Han C."/>
            <person name="Land M."/>
            <person name="Hauser L."/>
            <person name="Markowitz V."/>
            <person name="Cheng J.-F."/>
            <person name="Hugenholtz P."/>
            <person name="Woyke T."/>
            <person name="Wu D."/>
            <person name="Lang E."/>
            <person name="Kopitz M."/>
            <person name="Brambilla E."/>
            <person name="Klenk H.-P."/>
            <person name="Eisen J.A."/>
        </authorList>
    </citation>
    <scope>NUCLEOTIDE SEQUENCE [LARGE SCALE GENOMIC DNA]</scope>
    <source>
        <strain evidence="2">ATCC 51463 / DSM 15997 / CCUG 23171 / LMG 9086</strain>
    </source>
</reference>
<gene>
    <name evidence="1" type="ordered locus">Ornrh_0024</name>
</gene>
<protein>
    <submittedName>
        <fullName evidence="1">Uncharacterized protein</fullName>
    </submittedName>
</protein>
<dbReference type="EMBL" id="CP003283">
    <property type="protein sequence ID" value="AFL96256.1"/>
    <property type="molecule type" value="Genomic_DNA"/>
</dbReference>
<dbReference type="Proteomes" id="UP000006051">
    <property type="component" value="Chromosome"/>
</dbReference>
<dbReference type="KEGG" id="orh:Ornrh_0024"/>
<name>I3ZX22_ORNRL</name>
<proteinExistence type="predicted"/>
<accession>I3ZX22</accession>